<dbReference type="EMBL" id="PVWK01000126">
    <property type="protein sequence ID" value="PSB25369.1"/>
    <property type="molecule type" value="Genomic_DNA"/>
</dbReference>
<keyword evidence="2" id="KW-1185">Reference proteome</keyword>
<gene>
    <name evidence="1" type="ORF">C7B82_23865</name>
</gene>
<proteinExistence type="predicted"/>
<dbReference type="RefSeq" id="WP_106259185.1">
    <property type="nucleotide sequence ID" value="NZ_CAWNSW010000164.1"/>
</dbReference>
<reference evidence="2" key="1">
    <citation type="submission" date="2018-02" db="EMBL/GenBank/DDBJ databases">
        <authorList>
            <person name="Moore K."/>
            <person name="Momper L."/>
        </authorList>
    </citation>
    <scope>NUCLEOTIDE SEQUENCE [LARGE SCALE GENOMIC DNA]</scope>
    <source>
        <strain evidence="2">ULC18</strain>
    </source>
</reference>
<sequence>MSVAIPHWLKTDPFACYTVDRTIFRPQRRLIFANGVPSLLDCRNQTYPLVHCDRLHWDDFKGAALLVTGQQRLTVYPDFDGGLIITDGRLKQKVILTPPDDALEAARSLAQFFQGVVIPEEAPDQSASNRKDKHGKQ</sequence>
<reference evidence="1 2" key="2">
    <citation type="submission" date="2018-03" db="EMBL/GenBank/DDBJ databases">
        <title>The ancient ancestry and fast evolution of plastids.</title>
        <authorList>
            <person name="Moore K.R."/>
            <person name="Magnabosco C."/>
            <person name="Momper L."/>
            <person name="Gold D.A."/>
            <person name="Bosak T."/>
            <person name="Fournier G.P."/>
        </authorList>
    </citation>
    <scope>NUCLEOTIDE SEQUENCE [LARGE SCALE GENOMIC DNA]</scope>
    <source>
        <strain evidence="1 2">ULC18</strain>
    </source>
</reference>
<name>A0A2T1DY21_9CYAN</name>
<organism evidence="1 2">
    <name type="scientific">Stenomitos frigidus ULC18</name>
    <dbReference type="NCBI Taxonomy" id="2107698"/>
    <lineage>
        <taxon>Bacteria</taxon>
        <taxon>Bacillati</taxon>
        <taxon>Cyanobacteriota</taxon>
        <taxon>Cyanophyceae</taxon>
        <taxon>Leptolyngbyales</taxon>
        <taxon>Leptolyngbyaceae</taxon>
        <taxon>Stenomitos</taxon>
    </lineage>
</organism>
<comment type="caution">
    <text evidence="1">The sequence shown here is derived from an EMBL/GenBank/DDBJ whole genome shotgun (WGS) entry which is preliminary data.</text>
</comment>
<accession>A0A2T1DY21</accession>
<protein>
    <submittedName>
        <fullName evidence="1">Uncharacterized protein</fullName>
    </submittedName>
</protein>
<evidence type="ECO:0000313" key="1">
    <source>
        <dbReference type="EMBL" id="PSB25369.1"/>
    </source>
</evidence>
<evidence type="ECO:0000313" key="2">
    <source>
        <dbReference type="Proteomes" id="UP000239576"/>
    </source>
</evidence>
<dbReference type="Proteomes" id="UP000239576">
    <property type="component" value="Unassembled WGS sequence"/>
</dbReference>
<dbReference type="AlphaFoldDB" id="A0A2T1DY21"/>
<dbReference type="OrthoDB" id="9888722at2"/>